<gene>
    <name evidence="3" type="ORF">Lysil_1841</name>
</gene>
<sequence>MRYRVIPAIALTTALLSMPALAATPEDPQWPYQVECAKWTKVPVPAQDIGTAPQQCDAQALYYGKDGKGAGRDGNAARHCAYRERGSGTAIQEQGAVFGGSGLLMMLYANGEGVARNIPLAKRFACEYGGAPAEVEGRLQHLDAIASGKDGKPMDICDDVTSGMMMGFCTGREGDSARAQRETRWTSLQSTWSPSQRNALAELRKSAKAYFDSVSTAETDMSGTARGAMAETAYENLDKTLFTDIEGFEHGKRPATRAQDFAAADRSLNATYKKVLARLGVASSSSDGSQYGTVSANGVRATQRLWLNYREAWVRFATTRYPAVAADTWRAWLSRERSGALLELISD</sequence>
<evidence type="ECO:0000259" key="2">
    <source>
        <dbReference type="Pfam" id="PF07007"/>
    </source>
</evidence>
<keyword evidence="1" id="KW-0732">Signal</keyword>
<dbReference type="Proteomes" id="UP000236220">
    <property type="component" value="Unassembled WGS sequence"/>
</dbReference>
<protein>
    <recommendedName>
        <fullName evidence="2">Lysozyme inhibitor LprI-like N-terminal domain-containing protein</fullName>
    </recommendedName>
</protein>
<organism evidence="3 4">
    <name type="scientific">Solilutibacter silvestris</name>
    <dbReference type="NCBI Taxonomy" id="1645665"/>
    <lineage>
        <taxon>Bacteria</taxon>
        <taxon>Pseudomonadati</taxon>
        <taxon>Pseudomonadota</taxon>
        <taxon>Gammaproteobacteria</taxon>
        <taxon>Lysobacterales</taxon>
        <taxon>Lysobacteraceae</taxon>
        <taxon>Solilutibacter</taxon>
    </lineage>
</organism>
<feature type="signal peptide" evidence="1">
    <location>
        <begin position="1"/>
        <end position="22"/>
    </location>
</feature>
<dbReference type="Gene3D" id="1.20.1270.180">
    <property type="match status" value="1"/>
</dbReference>
<proteinExistence type="predicted"/>
<dbReference type="AlphaFoldDB" id="A0A2K1PY00"/>
<dbReference type="RefSeq" id="WP_165782455.1">
    <property type="nucleotide sequence ID" value="NZ_NPZB01000002.1"/>
</dbReference>
<name>A0A2K1PY00_9GAMM</name>
<feature type="chain" id="PRO_5014454122" description="Lysozyme inhibitor LprI-like N-terminal domain-containing protein" evidence="1">
    <location>
        <begin position="23"/>
        <end position="347"/>
    </location>
</feature>
<dbReference type="EMBL" id="NPZB01000002">
    <property type="protein sequence ID" value="PNS07665.1"/>
    <property type="molecule type" value="Genomic_DNA"/>
</dbReference>
<comment type="caution">
    <text evidence="3">The sequence shown here is derived from an EMBL/GenBank/DDBJ whole genome shotgun (WGS) entry which is preliminary data.</text>
</comment>
<evidence type="ECO:0000313" key="3">
    <source>
        <dbReference type="EMBL" id="PNS07665.1"/>
    </source>
</evidence>
<keyword evidence="4" id="KW-1185">Reference proteome</keyword>
<evidence type="ECO:0000256" key="1">
    <source>
        <dbReference type="SAM" id="SignalP"/>
    </source>
</evidence>
<dbReference type="InterPro" id="IPR009739">
    <property type="entry name" value="LprI-like_N"/>
</dbReference>
<accession>A0A2K1PY00</accession>
<reference evidence="3 4" key="1">
    <citation type="submission" date="2017-08" db="EMBL/GenBank/DDBJ databases">
        <title>Lysobacter sylvestris genome.</title>
        <authorList>
            <person name="Zhang D.-C."/>
            <person name="Albuquerque L."/>
            <person name="Franca L."/>
            <person name="Froufe H.J.C."/>
            <person name="Barroso C."/>
            <person name="Egas C."/>
            <person name="Da Costa M."/>
            <person name="Margesin R."/>
        </authorList>
    </citation>
    <scope>NUCLEOTIDE SEQUENCE [LARGE SCALE GENOMIC DNA]</scope>
    <source>
        <strain evidence="3 4">AM20-91</strain>
    </source>
</reference>
<feature type="domain" description="Lysozyme inhibitor LprI-like N-terminal" evidence="2">
    <location>
        <begin position="258"/>
        <end position="321"/>
    </location>
</feature>
<evidence type="ECO:0000313" key="4">
    <source>
        <dbReference type="Proteomes" id="UP000236220"/>
    </source>
</evidence>
<dbReference type="Pfam" id="PF07007">
    <property type="entry name" value="LprI"/>
    <property type="match status" value="1"/>
</dbReference>